<dbReference type="KEGG" id="fpra:CG447_01465"/>
<dbReference type="Proteomes" id="UP000220438">
    <property type="component" value="Unassembled WGS sequence"/>
</dbReference>
<name>A0A2A7BCK4_9FIRM</name>
<dbReference type="Proteomes" id="UP000261140">
    <property type="component" value="Unassembled WGS sequence"/>
</dbReference>
<dbReference type="InterPro" id="IPR050155">
    <property type="entry name" value="HAD-like_hydrolase_sf"/>
</dbReference>
<dbReference type="PANTHER" id="PTHR43434:SF20">
    <property type="entry name" value="5'-NUCLEOTIDASE"/>
    <property type="match status" value="1"/>
</dbReference>
<evidence type="ECO:0000313" key="3">
    <source>
        <dbReference type="EMBL" id="RGB73441.1"/>
    </source>
</evidence>
<dbReference type="GO" id="GO:0016787">
    <property type="term" value="F:hydrolase activity"/>
    <property type="evidence" value="ECO:0007669"/>
    <property type="project" value="UniProtKB-KW"/>
</dbReference>
<evidence type="ECO:0000313" key="5">
    <source>
        <dbReference type="Proteomes" id="UP000223709"/>
    </source>
</evidence>
<evidence type="ECO:0000313" key="2">
    <source>
        <dbReference type="EMBL" id="PDX89039.1"/>
    </source>
</evidence>
<dbReference type="InterPro" id="IPR036412">
    <property type="entry name" value="HAD-like_sf"/>
</dbReference>
<dbReference type="EMBL" id="QVEQ01000001">
    <property type="protein sequence ID" value="RGB73441.1"/>
    <property type="molecule type" value="Genomic_DNA"/>
</dbReference>
<gene>
    <name evidence="2" type="ORF">CHR61_09065</name>
    <name evidence="1" type="ORF">CRH10_01310</name>
    <name evidence="3" type="ORF">DWZ89_01220</name>
</gene>
<dbReference type="InterPro" id="IPR023198">
    <property type="entry name" value="PGP-like_dom2"/>
</dbReference>
<accession>A0A2A7BCK4</accession>
<dbReference type="PANTHER" id="PTHR43434">
    <property type="entry name" value="PHOSPHOGLYCOLATE PHOSPHATASE"/>
    <property type="match status" value="1"/>
</dbReference>
<sequence>MKERETNLQHYDVILFDVDGTLIDSAPGILNTLEEVFTKMGVDVTHVNLRRYLGPPLRKSFGEHFSDPAKIEEATELYRESYREKGSHEGTAYPGAAEMLRRLKEAGFVLCTATSKPTVVVTPILEEQGLAPYFDFIGGASMDESRDTKTEVVRYVLTQPCVQGKRVLMVGDRNDDMRGAADCGLDAAGALYGYGSREELEPFGPVLLAESCEELTDKLLACRANG</sequence>
<dbReference type="InterPro" id="IPR023214">
    <property type="entry name" value="HAD_sf"/>
</dbReference>
<dbReference type="AlphaFoldDB" id="A0A2A7BCK4"/>
<dbReference type="GO" id="GO:0005829">
    <property type="term" value="C:cytosol"/>
    <property type="evidence" value="ECO:0007669"/>
    <property type="project" value="TreeGrafter"/>
</dbReference>
<organism evidence="2 4">
    <name type="scientific">Faecalibacterium prausnitzii</name>
    <dbReference type="NCBI Taxonomy" id="853"/>
    <lineage>
        <taxon>Bacteria</taxon>
        <taxon>Bacillati</taxon>
        <taxon>Bacillota</taxon>
        <taxon>Clostridia</taxon>
        <taxon>Eubacteriales</taxon>
        <taxon>Oscillospiraceae</taxon>
        <taxon>Faecalibacterium</taxon>
    </lineage>
</organism>
<proteinExistence type="predicted"/>
<dbReference type="EMBL" id="NOUW01000027">
    <property type="protein sequence ID" value="PDX89039.1"/>
    <property type="molecule type" value="Genomic_DNA"/>
</dbReference>
<reference evidence="2 4" key="1">
    <citation type="journal article" date="2017" name="Front. Microbiol.">
        <title>New Insights into the Diversity of the Genus Faecalibacterium.</title>
        <authorList>
            <person name="Benevides L."/>
            <person name="Burman S."/>
            <person name="Martin R."/>
            <person name="Robert V."/>
            <person name="Thomas M."/>
            <person name="Miquel S."/>
            <person name="Chain F."/>
            <person name="Sokol H."/>
            <person name="Bermudez-Humaran L.G."/>
            <person name="Morrison M."/>
            <person name="Langella P."/>
            <person name="Azevedo V.A."/>
            <person name="Chatel J.M."/>
            <person name="Soares S."/>
        </authorList>
    </citation>
    <scope>NUCLEOTIDE SEQUENCE [LARGE SCALE GENOMIC DNA]</scope>
    <source>
        <strain evidence="2 4">AHMP21</strain>
    </source>
</reference>
<dbReference type="Proteomes" id="UP000223709">
    <property type="component" value="Chromosome"/>
</dbReference>
<evidence type="ECO:0000313" key="6">
    <source>
        <dbReference type="Proteomes" id="UP000261140"/>
    </source>
</evidence>
<protein>
    <submittedName>
        <fullName evidence="2 3">Hydrolase</fullName>
    </submittedName>
</protein>
<dbReference type="RefSeq" id="WP_005932859.1">
    <property type="nucleotide sequence ID" value="NZ_CP023819.1"/>
</dbReference>
<reference evidence="1 5" key="2">
    <citation type="submission" date="2017-10" db="EMBL/GenBank/DDBJ databases">
        <title>Complete Genome Sequence of Faecalibacterium prausnitzii isolated from the gut of healthy adult Indian.</title>
        <authorList>
            <person name="Bag S."/>
            <person name="Ghosh T.S."/>
            <person name="Das B."/>
        </authorList>
    </citation>
    <scope>NUCLEOTIDE SEQUENCE [LARGE SCALE GENOMIC DNA]</scope>
    <source>
        <strain evidence="1 5">Indica</strain>
    </source>
</reference>
<evidence type="ECO:0000313" key="4">
    <source>
        <dbReference type="Proteomes" id="UP000220438"/>
    </source>
</evidence>
<dbReference type="Gene3D" id="3.40.50.1000">
    <property type="entry name" value="HAD superfamily/HAD-like"/>
    <property type="match status" value="1"/>
</dbReference>
<dbReference type="Gene3D" id="1.10.150.240">
    <property type="entry name" value="Putative phosphatase, domain 2"/>
    <property type="match status" value="1"/>
</dbReference>
<dbReference type="GO" id="GO:0004713">
    <property type="term" value="F:protein tyrosine kinase activity"/>
    <property type="evidence" value="ECO:0007669"/>
    <property type="project" value="TreeGrafter"/>
</dbReference>
<dbReference type="EMBL" id="CP023819">
    <property type="protein sequence ID" value="ATL89048.1"/>
    <property type="molecule type" value="Genomic_DNA"/>
</dbReference>
<keyword evidence="2" id="KW-0378">Hydrolase</keyword>
<reference evidence="3 6" key="3">
    <citation type="submission" date="2018-08" db="EMBL/GenBank/DDBJ databases">
        <title>A genome reference for cultivated species of the human gut microbiota.</title>
        <authorList>
            <person name="Zou Y."/>
            <person name="Xue W."/>
            <person name="Luo G."/>
        </authorList>
    </citation>
    <scope>NUCLEOTIDE SEQUENCE [LARGE SCALE GENOMIC DNA]</scope>
    <source>
        <strain evidence="3 6">AF36-11AT</strain>
    </source>
</reference>
<evidence type="ECO:0000313" key="1">
    <source>
        <dbReference type="EMBL" id="ATL89048.1"/>
    </source>
</evidence>
<dbReference type="Pfam" id="PF13419">
    <property type="entry name" value="HAD_2"/>
    <property type="match status" value="1"/>
</dbReference>
<dbReference type="InterPro" id="IPR041492">
    <property type="entry name" value="HAD_2"/>
</dbReference>
<dbReference type="SUPFAM" id="SSF56784">
    <property type="entry name" value="HAD-like"/>
    <property type="match status" value="1"/>
</dbReference>